<reference evidence="9 10" key="1">
    <citation type="submission" date="2020-08" db="EMBL/GenBank/DDBJ databases">
        <title>Sequencing the genomes of 1000 actinobacteria strains.</title>
        <authorList>
            <person name="Klenk H.-P."/>
        </authorList>
    </citation>
    <scope>NUCLEOTIDE SEQUENCE [LARGE SCALE GENOMIC DNA]</scope>
    <source>
        <strain evidence="9 10">DSM 45486</strain>
    </source>
</reference>
<dbReference type="Pfam" id="PF00486">
    <property type="entry name" value="Trans_reg_C"/>
    <property type="match status" value="1"/>
</dbReference>
<evidence type="ECO:0000256" key="5">
    <source>
        <dbReference type="PROSITE-ProRule" id="PRU00339"/>
    </source>
</evidence>
<dbReference type="Gene3D" id="1.25.40.10">
    <property type="entry name" value="Tetratricopeptide repeat domain"/>
    <property type="match status" value="2"/>
</dbReference>
<dbReference type="RefSeq" id="WP_312869763.1">
    <property type="nucleotide sequence ID" value="NZ_JACHMO010000001.1"/>
</dbReference>
<evidence type="ECO:0000313" key="9">
    <source>
        <dbReference type="EMBL" id="MBB5808300.1"/>
    </source>
</evidence>
<dbReference type="SUPFAM" id="SSF46894">
    <property type="entry name" value="C-terminal effector domain of the bipartite response regulators"/>
    <property type="match status" value="1"/>
</dbReference>
<dbReference type="InterPro" id="IPR005158">
    <property type="entry name" value="BTAD"/>
</dbReference>
<dbReference type="GO" id="GO:0000160">
    <property type="term" value="P:phosphorelay signal transduction system"/>
    <property type="evidence" value="ECO:0007669"/>
    <property type="project" value="InterPro"/>
</dbReference>
<evidence type="ECO:0000256" key="6">
    <source>
        <dbReference type="PROSITE-ProRule" id="PRU01091"/>
    </source>
</evidence>
<feature type="repeat" description="TPR" evidence="5">
    <location>
        <begin position="846"/>
        <end position="879"/>
    </location>
</feature>
<dbReference type="InterPro" id="IPR001867">
    <property type="entry name" value="OmpR/PhoB-type_DNA-bd"/>
</dbReference>
<dbReference type="Pfam" id="PF13374">
    <property type="entry name" value="TPR_10"/>
    <property type="match status" value="1"/>
</dbReference>
<feature type="repeat" description="TPR" evidence="5">
    <location>
        <begin position="886"/>
        <end position="919"/>
    </location>
</feature>
<accession>A0A7W9M5N3</accession>
<comment type="caution">
    <text evidence="9">The sequence shown here is derived from an EMBL/GenBank/DDBJ whole genome shotgun (WGS) entry which is preliminary data.</text>
</comment>
<feature type="DNA-binding region" description="OmpR/PhoB-type" evidence="6">
    <location>
        <begin position="5"/>
        <end position="103"/>
    </location>
</feature>
<gene>
    <name evidence="9" type="ORF">F4560_008068</name>
</gene>
<dbReference type="Pfam" id="PF13424">
    <property type="entry name" value="TPR_12"/>
    <property type="match status" value="2"/>
</dbReference>
<dbReference type="EMBL" id="JACHMO010000001">
    <property type="protein sequence ID" value="MBB5808300.1"/>
    <property type="molecule type" value="Genomic_DNA"/>
</dbReference>
<dbReference type="SMART" id="SM00862">
    <property type="entry name" value="Trans_reg_C"/>
    <property type="match status" value="1"/>
</dbReference>
<dbReference type="InterPro" id="IPR011990">
    <property type="entry name" value="TPR-like_helical_dom_sf"/>
</dbReference>
<proteinExistence type="inferred from homology"/>
<evidence type="ECO:0000313" key="10">
    <source>
        <dbReference type="Proteomes" id="UP000552097"/>
    </source>
</evidence>
<feature type="domain" description="OmpR/PhoB-type" evidence="8">
    <location>
        <begin position="5"/>
        <end position="103"/>
    </location>
</feature>
<evidence type="ECO:0000256" key="7">
    <source>
        <dbReference type="SAM" id="MobiDB-lite"/>
    </source>
</evidence>
<keyword evidence="2" id="KW-0805">Transcription regulation</keyword>
<keyword evidence="10" id="KW-1185">Reference proteome</keyword>
<evidence type="ECO:0000256" key="3">
    <source>
        <dbReference type="ARBA" id="ARBA00023125"/>
    </source>
</evidence>
<organism evidence="9 10">
    <name type="scientific">Saccharothrix ecbatanensis</name>
    <dbReference type="NCBI Taxonomy" id="1105145"/>
    <lineage>
        <taxon>Bacteria</taxon>
        <taxon>Bacillati</taxon>
        <taxon>Actinomycetota</taxon>
        <taxon>Actinomycetes</taxon>
        <taxon>Pseudonocardiales</taxon>
        <taxon>Pseudonocardiaceae</taxon>
        <taxon>Saccharothrix</taxon>
    </lineage>
</organism>
<dbReference type="Proteomes" id="UP000552097">
    <property type="component" value="Unassembled WGS sequence"/>
</dbReference>
<dbReference type="CDD" id="cd15831">
    <property type="entry name" value="BTAD"/>
    <property type="match status" value="1"/>
</dbReference>
<dbReference type="AlphaFoldDB" id="A0A7W9M5N3"/>
<dbReference type="PANTHER" id="PTHR35807">
    <property type="entry name" value="TRANSCRIPTIONAL REGULATOR REDD-RELATED"/>
    <property type="match status" value="1"/>
</dbReference>
<evidence type="ECO:0000259" key="8">
    <source>
        <dbReference type="PROSITE" id="PS51755"/>
    </source>
</evidence>
<dbReference type="Gene3D" id="1.10.10.10">
    <property type="entry name" value="Winged helix-like DNA-binding domain superfamily/Winged helix DNA-binding domain"/>
    <property type="match status" value="1"/>
</dbReference>
<dbReference type="PRINTS" id="PR00364">
    <property type="entry name" value="DISEASERSIST"/>
</dbReference>
<dbReference type="SMART" id="SM00028">
    <property type="entry name" value="TPR"/>
    <property type="match status" value="5"/>
</dbReference>
<dbReference type="GO" id="GO:0003677">
    <property type="term" value="F:DNA binding"/>
    <property type="evidence" value="ECO:0007669"/>
    <property type="project" value="UniProtKB-UniRule"/>
</dbReference>
<evidence type="ECO:0000256" key="2">
    <source>
        <dbReference type="ARBA" id="ARBA00023015"/>
    </source>
</evidence>
<protein>
    <submittedName>
        <fullName evidence="9">DNA-binding SARP family transcriptional activator/Flp pilus assembly protein TadD</fullName>
    </submittedName>
</protein>
<dbReference type="Gene3D" id="3.40.50.300">
    <property type="entry name" value="P-loop containing nucleotide triphosphate hydrolases"/>
    <property type="match status" value="1"/>
</dbReference>
<dbReference type="InterPro" id="IPR051677">
    <property type="entry name" value="AfsR-DnrI-RedD_regulator"/>
</dbReference>
<dbReference type="InterPro" id="IPR016032">
    <property type="entry name" value="Sig_transdc_resp-reg_C-effctor"/>
</dbReference>
<feature type="region of interest" description="Disordered" evidence="7">
    <location>
        <begin position="927"/>
        <end position="973"/>
    </location>
</feature>
<dbReference type="InterPro" id="IPR019734">
    <property type="entry name" value="TPR_rpt"/>
</dbReference>
<dbReference type="PROSITE" id="PS50005">
    <property type="entry name" value="TPR"/>
    <property type="match status" value="3"/>
</dbReference>
<dbReference type="SMART" id="SM01043">
    <property type="entry name" value="BTAD"/>
    <property type="match status" value="1"/>
</dbReference>
<keyword evidence="5" id="KW-0802">TPR repeat</keyword>
<evidence type="ECO:0000256" key="4">
    <source>
        <dbReference type="ARBA" id="ARBA00023163"/>
    </source>
</evidence>
<dbReference type="GO" id="GO:0043531">
    <property type="term" value="F:ADP binding"/>
    <property type="evidence" value="ECO:0007669"/>
    <property type="project" value="InterPro"/>
</dbReference>
<dbReference type="InterPro" id="IPR036388">
    <property type="entry name" value="WH-like_DNA-bd_sf"/>
</dbReference>
<evidence type="ECO:0000256" key="1">
    <source>
        <dbReference type="ARBA" id="ARBA00005820"/>
    </source>
</evidence>
<name>A0A7W9M5N3_9PSEU</name>
<keyword evidence="4" id="KW-0804">Transcription</keyword>
<dbReference type="SUPFAM" id="SSF52540">
    <property type="entry name" value="P-loop containing nucleoside triphosphate hydrolases"/>
    <property type="match status" value="1"/>
</dbReference>
<dbReference type="SUPFAM" id="SSF48452">
    <property type="entry name" value="TPR-like"/>
    <property type="match status" value="2"/>
</dbReference>
<dbReference type="Pfam" id="PF03704">
    <property type="entry name" value="BTAD"/>
    <property type="match status" value="1"/>
</dbReference>
<dbReference type="GO" id="GO:0006355">
    <property type="term" value="P:regulation of DNA-templated transcription"/>
    <property type="evidence" value="ECO:0007669"/>
    <property type="project" value="InterPro"/>
</dbReference>
<keyword evidence="3 6" id="KW-0238">DNA-binding</keyword>
<sequence>MDAGRRANGQPDAAINVLGELEVRLDGGRLPCGHARQRSVLAALAVDADRVVSVDGLIDRVWGERPPRRARSVLRTYLAHLRQALRPTGVTIVRRDTGYVLAADPETVDLRRFHRLVGSARGTADPHAALALVEDALELWRGEPLAELDTAWAREVRERLRQDHLAARTDRVDLALRCGQHRELVAELTTRTAAHPLDERSAGQLMLALYRDGRQADALEHYRRTRQRLVEELGADPGPGLQGLHQRILTADSSLAGALPPAEDATGPAGAPRQLPAAPAPFVGRHDELDRLDETLRSDPATTVVIGAIAGAGGIGKTWLALHWAHRNADRFPDGQLFVDLRGFSPDGHPMDPAVAVRGFLDALGVDPGRIPVDQHAQAARLRGLMADKRMLLVLDNAADAAQVTPLLPGSDTCTVLVTSRNRLPGLITGQGARHFALHSLDDAEARALLASRLGAARVEAEPAAVGELLRLCGGFPLALSIIAGRVHTNPHLPLNAIAEELRDSGLDALDDGDPAASLPAVLSWSRRALTPDQATTFALLGTAPGPDIGLPAAASLVGLPLNDTRTVLRGLEQASLIGQDVNGRYRMHDLIRRHSTEIAHQELAEEIREAALRRVLDFYVHTAHGADRLLDTHRAFIPLDLPAPGTHLQPLPDSRAAMAWFDLEHTNLLAVHHTAVTRGLHDAVWRLAWTLRTFHHRRGHRHDDLAVWLAAADAAAHLPDATTRVRVHRFLGRAYNALGRSEEATEHLHRALSLAEHHHEPAEQAQTHRMIAQALCRRGDDREALDHATRAQRLFREVGQPVWEAGALNAVGWYLAHLGDLDAARAHCQAALALLRQHHSVEGEASVLDSLGHIYHRTGDHQRAVDHYLQAVALFRVLGATADSADTLARLGNPYTALGLHDEARAVWREALELYRAQGRDRNAEQVQRQLDALDSSESSDPRGQWLRPVTRAKRSTGGDAGSARPLRGRGA</sequence>
<dbReference type="PANTHER" id="PTHR35807:SF1">
    <property type="entry name" value="TRANSCRIPTIONAL REGULATOR REDD"/>
    <property type="match status" value="1"/>
</dbReference>
<feature type="region of interest" description="Disordered" evidence="7">
    <location>
        <begin position="257"/>
        <end position="279"/>
    </location>
</feature>
<dbReference type="InterPro" id="IPR027417">
    <property type="entry name" value="P-loop_NTPase"/>
</dbReference>
<comment type="similarity">
    <text evidence="1">Belongs to the AfsR/DnrI/RedD regulatory family.</text>
</comment>
<feature type="repeat" description="TPR" evidence="5">
    <location>
        <begin position="726"/>
        <end position="759"/>
    </location>
</feature>
<dbReference type="PROSITE" id="PS51755">
    <property type="entry name" value="OMPR_PHOB"/>
    <property type="match status" value="1"/>
</dbReference>